<dbReference type="Proteomes" id="UP000029492">
    <property type="component" value="Chromosome"/>
</dbReference>
<organism evidence="2 3">
    <name type="scientific">Methylobacterium oryzae CBMB20</name>
    <dbReference type="NCBI Taxonomy" id="693986"/>
    <lineage>
        <taxon>Bacteria</taxon>
        <taxon>Pseudomonadati</taxon>
        <taxon>Pseudomonadota</taxon>
        <taxon>Alphaproteobacteria</taxon>
        <taxon>Hyphomicrobiales</taxon>
        <taxon>Methylobacteriaceae</taxon>
        <taxon>Methylobacterium</taxon>
    </lineage>
</organism>
<name>A0A089NY75_9HYPH</name>
<proteinExistence type="predicted"/>
<dbReference type="RefSeq" id="WP_043757797.1">
    <property type="nucleotide sequence ID" value="NZ_CP003811.1"/>
</dbReference>
<evidence type="ECO:0000256" key="1">
    <source>
        <dbReference type="SAM" id="MobiDB-lite"/>
    </source>
</evidence>
<dbReference type="EMBL" id="CP003811">
    <property type="protein sequence ID" value="AIQ90773.1"/>
    <property type="molecule type" value="Genomic_DNA"/>
</dbReference>
<sequence length="186" mass="20098">MAEAEHYDIEEMIEMSVARERRAGEKVASKERREAAAAALRARRAEVEERAALKRMSENPALPTEGGNGGPSLDAPPSFDALERIGMSVFGTHWEGKLGAQAGIEERSIRRFRAGELATTPEAMARARLWAIETAAGLLAAAGEADLAGEVRAREQAMRLRNTERARAVHAANLAKAKAKAKAKAR</sequence>
<reference evidence="2 3" key="1">
    <citation type="journal article" date="2014" name="PLoS ONE">
        <title>Genome Information of Methylobacterium oryzae, a Plant-Probiotic Methylotroph in the Phyllosphere.</title>
        <authorList>
            <person name="Kwak M.J."/>
            <person name="Jeong H."/>
            <person name="Madhaiyan M."/>
            <person name="Lee Y."/>
            <person name="Sa T.M."/>
            <person name="Oh T.K."/>
            <person name="Kim J.F."/>
        </authorList>
    </citation>
    <scope>NUCLEOTIDE SEQUENCE [LARGE SCALE GENOMIC DNA]</scope>
    <source>
        <strain evidence="2 3">CBMB20</strain>
    </source>
</reference>
<accession>A0A089NY75</accession>
<dbReference type="KEGG" id="mor:MOC_3018"/>
<dbReference type="AlphaFoldDB" id="A0A089NY75"/>
<feature type="region of interest" description="Disordered" evidence="1">
    <location>
        <begin position="51"/>
        <end position="78"/>
    </location>
</feature>
<evidence type="ECO:0000313" key="3">
    <source>
        <dbReference type="Proteomes" id="UP000029492"/>
    </source>
</evidence>
<dbReference type="eggNOG" id="ENOG5030ZA7">
    <property type="taxonomic scope" value="Bacteria"/>
</dbReference>
<protein>
    <submittedName>
        <fullName evidence="2">Protein of unassigned function</fullName>
    </submittedName>
</protein>
<gene>
    <name evidence="2" type="ORF">MOC_3018</name>
</gene>
<dbReference type="HOGENOM" id="CLU_1466602_0_0_5"/>
<evidence type="ECO:0000313" key="2">
    <source>
        <dbReference type="EMBL" id="AIQ90773.1"/>
    </source>
</evidence>
<keyword evidence="3" id="KW-1185">Reference proteome</keyword>